<reference evidence="12 13" key="1">
    <citation type="submission" date="2016-03" db="EMBL/GenBank/DDBJ databases">
        <title>How can Kluyveromyces marxianus grow so fast - potential evolutionary course in Saccharomyces Complex revealed by comparative genomics.</title>
        <authorList>
            <person name="Mo W."/>
            <person name="Lu W."/>
            <person name="Yang X."/>
            <person name="Qi J."/>
            <person name="Lv H."/>
        </authorList>
    </citation>
    <scope>NUCLEOTIDE SEQUENCE [LARGE SCALE GENOMIC DNA]</scope>
    <source>
        <strain evidence="12 13">FIM1</strain>
    </source>
</reference>
<sequence>MLPILSRITARRFAMRAHSKVKIPTPMQVRVQPLGYSSNRFLRNYSTEKHDMEEFNKSTDYLHIQNILLQKEKELLTKHTMLKEATGFYDRFKINTKWFLIRGNRPFSFDEISTIFSWLIISQIIWIVLGTTTFVSLVLFTFNTVFAKEIVGKMVGKTLNKYIDRCDVEFQDALVPEWKKGCISFRSVNVRTTPDGVSDASGEHLAFDLTFNQMDITLSVTKWLTGHGLINELTVLGMHGDVVLNEMNEQRLQDWFTNPKYHLGRVKVCDSCINLRDGGQDYRISIYNMDLNRLRLEWCVADFFNANVVTGAINHSLFTIHKRQHKLAYLQDLEKDLSPWKRITRLRLDRISVKDLGLDKSKAFNWIEDGSVEVIADLMLPNVNDIEEMDDENSNKYLVMDLKFKLKDLKAKLPDTEPTLSNGETVISFDELKPIVDYINNQRVIFGSVSTAENVDPDWNNIAPISIKRQKSYPDTTVIPTTINWPDGEDSVQVNKEIIKYHDQPTNKSNELVLKCRIVKNINELHNVALFRESGVYDVLAMELCVDLMKIVEEWEFKKRNNWMKLWGSTLASQLVVFGLGAMV</sequence>
<proteinExistence type="inferred from homology"/>
<keyword evidence="8 11" id="KW-0472">Membrane</keyword>
<keyword evidence="13" id="KW-1185">Reference proteome</keyword>
<comment type="function">
    <text evidence="9">Involved in the organization of the mitochondrial membranes and the global structure of the mitochondria. Also required for mitochondrial distribution and mobility as well as for the maintenance of mitochondrial DNA nucleoids structures.</text>
</comment>
<evidence type="ECO:0000256" key="9">
    <source>
        <dbReference type="ARBA" id="ARBA00025191"/>
    </source>
</evidence>
<evidence type="ECO:0000256" key="11">
    <source>
        <dbReference type="SAM" id="Phobius"/>
    </source>
</evidence>
<organism evidence="12 13">
    <name type="scientific">Kluyveromyces marxianus</name>
    <name type="common">Yeast</name>
    <name type="synonym">Candida kefyr</name>
    <dbReference type="NCBI Taxonomy" id="4911"/>
    <lineage>
        <taxon>Eukaryota</taxon>
        <taxon>Fungi</taxon>
        <taxon>Dikarya</taxon>
        <taxon>Ascomycota</taxon>
        <taxon>Saccharomycotina</taxon>
        <taxon>Saccharomycetes</taxon>
        <taxon>Saccharomycetales</taxon>
        <taxon>Saccharomycetaceae</taxon>
        <taxon>Kluyveromyces</taxon>
    </lineage>
</organism>
<dbReference type="PANTHER" id="PTHR31068">
    <property type="entry name" value="MITOCHONDRIAL DISTRIBUTION AND MORPHOLOGY PROTEIN 31"/>
    <property type="match status" value="1"/>
</dbReference>
<evidence type="ECO:0000256" key="4">
    <source>
        <dbReference type="ARBA" id="ARBA00022792"/>
    </source>
</evidence>
<evidence type="ECO:0000256" key="7">
    <source>
        <dbReference type="ARBA" id="ARBA00023128"/>
    </source>
</evidence>
<dbReference type="PANTHER" id="PTHR31068:SF1">
    <property type="entry name" value="MITOCHONDRIAL DISTRIBUTION AND MORPHOLOGY PROTEIN 32"/>
    <property type="match status" value="1"/>
</dbReference>
<evidence type="ECO:0000256" key="8">
    <source>
        <dbReference type="ARBA" id="ARBA00023136"/>
    </source>
</evidence>
<evidence type="ECO:0000256" key="6">
    <source>
        <dbReference type="ARBA" id="ARBA00022989"/>
    </source>
</evidence>
<keyword evidence="6 11" id="KW-1133">Transmembrane helix</keyword>
<dbReference type="Proteomes" id="UP000422736">
    <property type="component" value="Chromosome 1"/>
</dbReference>
<comment type="similarity">
    <text evidence="2">Belongs to the MDM31/MDM32 family.</text>
</comment>
<evidence type="ECO:0000313" key="13">
    <source>
        <dbReference type="Proteomes" id="UP000422736"/>
    </source>
</evidence>
<evidence type="ECO:0000313" key="12">
    <source>
        <dbReference type="EMBL" id="QGN13933.1"/>
    </source>
</evidence>
<accession>A0ABX6ES58</accession>
<evidence type="ECO:0000256" key="10">
    <source>
        <dbReference type="ARBA" id="ARBA00040573"/>
    </source>
</evidence>
<feature type="transmembrane region" description="Helical" evidence="11">
    <location>
        <begin position="115"/>
        <end position="140"/>
    </location>
</feature>
<keyword evidence="3 11" id="KW-0812">Transmembrane</keyword>
<protein>
    <recommendedName>
        <fullName evidence="10">Mitochondrial distribution and morphology protein 32</fullName>
    </recommendedName>
</protein>
<keyword evidence="7" id="KW-0496">Mitochondrion</keyword>
<keyword evidence="5" id="KW-0809">Transit peptide</keyword>
<keyword evidence="4" id="KW-0999">Mitochondrion inner membrane</keyword>
<evidence type="ECO:0000256" key="2">
    <source>
        <dbReference type="ARBA" id="ARBA00005687"/>
    </source>
</evidence>
<dbReference type="Pfam" id="PF08118">
    <property type="entry name" value="MDM31_MDM32"/>
    <property type="match status" value="2"/>
</dbReference>
<gene>
    <name evidence="12" type="primary">MDM32</name>
    <name evidence="12" type="ORF">FIM1_581</name>
</gene>
<evidence type="ECO:0000256" key="5">
    <source>
        <dbReference type="ARBA" id="ARBA00022946"/>
    </source>
</evidence>
<dbReference type="InterPro" id="IPR012571">
    <property type="entry name" value="Mdm31/Mdm32"/>
</dbReference>
<evidence type="ECO:0000256" key="3">
    <source>
        <dbReference type="ARBA" id="ARBA00022692"/>
    </source>
</evidence>
<name>A0ABX6ES58_KLUMA</name>
<dbReference type="EMBL" id="CP015054">
    <property type="protein sequence ID" value="QGN13933.1"/>
    <property type="molecule type" value="Genomic_DNA"/>
</dbReference>
<evidence type="ECO:0000256" key="1">
    <source>
        <dbReference type="ARBA" id="ARBA00004448"/>
    </source>
</evidence>
<comment type="subcellular location">
    <subcellularLocation>
        <location evidence="1">Mitochondrion inner membrane</location>
        <topology evidence="1">Multi-pass membrane protein</topology>
    </subcellularLocation>
</comment>